<evidence type="ECO:0000259" key="1">
    <source>
        <dbReference type="PROSITE" id="PS50404"/>
    </source>
</evidence>
<dbReference type="AlphaFoldDB" id="A0A2N9VSX9"/>
<dbReference type="Gene3D" id="1.20.1050.10">
    <property type="match status" value="1"/>
</dbReference>
<sequence length="234" mass="26350">MEPVLFYGVPHGCSFGSIVALEWLGQPYRLSRIDMLAKTKSNIYGRVNSQQQTPTLLLEDGQPLSESFAILQNIAARDLSRKLGFAQGTEAHDRLNQMLAYLHTSFHSAFASAWTAFKLKDGDPAIEILRELAREKAAEGYAYLQRHMKGREWLVGDSKTIADAYLIGIARWGEDLQLFDLKREYPEFYRYLQKLEADRAVMFAHAIEDGQPAATSGQFLGHVDLAEIEPRLAA</sequence>
<comment type="caution">
    <text evidence="3">The sequence shown here is derived from an EMBL/GenBank/DDBJ whole genome shotgun (WGS) entry which is preliminary data.</text>
</comment>
<protein>
    <submittedName>
        <fullName evidence="3">Glutathione S-transferase</fullName>
    </submittedName>
</protein>
<dbReference type="KEGG" id="pht:BLM14_13965"/>
<evidence type="ECO:0000313" key="3">
    <source>
        <dbReference type="EMBL" id="PIO42597.1"/>
    </source>
</evidence>
<dbReference type="InterPro" id="IPR040079">
    <property type="entry name" value="Glutathione_S-Trfase"/>
</dbReference>
<dbReference type="GO" id="GO:0016740">
    <property type="term" value="F:transferase activity"/>
    <property type="evidence" value="ECO:0007669"/>
    <property type="project" value="UniProtKB-KW"/>
</dbReference>
<dbReference type="PANTHER" id="PTHR44051:SF8">
    <property type="entry name" value="GLUTATHIONE S-TRANSFERASE GSTA"/>
    <property type="match status" value="1"/>
</dbReference>
<accession>A0A2N9VSX9</accession>
<dbReference type="OrthoDB" id="9815075at2"/>
<evidence type="ECO:0000313" key="4">
    <source>
        <dbReference type="Proteomes" id="UP000232163"/>
    </source>
</evidence>
<proteinExistence type="predicted"/>
<dbReference type="RefSeq" id="WP_100001336.1">
    <property type="nucleotide sequence ID" value="NZ_CP017940.1"/>
</dbReference>
<keyword evidence="4" id="KW-1185">Reference proteome</keyword>
<organism evidence="3 4">
    <name type="scientific">Phyllobacterium zundukense</name>
    <dbReference type="NCBI Taxonomy" id="1867719"/>
    <lineage>
        <taxon>Bacteria</taxon>
        <taxon>Pseudomonadati</taxon>
        <taxon>Pseudomonadota</taxon>
        <taxon>Alphaproteobacteria</taxon>
        <taxon>Hyphomicrobiales</taxon>
        <taxon>Phyllobacteriaceae</taxon>
        <taxon>Phyllobacterium</taxon>
    </lineage>
</organism>
<dbReference type="Pfam" id="PF00043">
    <property type="entry name" value="GST_C"/>
    <property type="match status" value="1"/>
</dbReference>
<dbReference type="Proteomes" id="UP000232163">
    <property type="component" value="Unassembled WGS sequence"/>
</dbReference>
<feature type="domain" description="GST N-terminal" evidence="1">
    <location>
        <begin position="1"/>
        <end position="82"/>
    </location>
</feature>
<dbReference type="InterPro" id="IPR004045">
    <property type="entry name" value="Glutathione_S-Trfase_N"/>
</dbReference>
<evidence type="ECO:0000259" key="2">
    <source>
        <dbReference type="PROSITE" id="PS50405"/>
    </source>
</evidence>
<reference evidence="3 4" key="1">
    <citation type="journal article" date="2017" name="Int J Environ Stud">
        <title>Does the Miocene-Pliocene relict legume Oxytropis triphylla form nitrogen-fixing nodules with a combination of bacterial strains?</title>
        <authorList>
            <person name="Safronova V."/>
            <person name="Belimov A."/>
            <person name="Sazanova A."/>
            <person name="Kuznetsova I."/>
            <person name="Popova J."/>
            <person name="Andronov E."/>
            <person name="Verkhozina A."/>
            <person name="Tikhonovich I."/>
        </authorList>
    </citation>
    <scope>NUCLEOTIDE SEQUENCE [LARGE SCALE GENOMIC DNA]</scope>
    <source>
        <strain evidence="3 4">Tri-38</strain>
    </source>
</reference>
<dbReference type="SFLD" id="SFLDS00019">
    <property type="entry name" value="Glutathione_Transferase_(cytos"/>
    <property type="match status" value="1"/>
</dbReference>
<dbReference type="SUPFAM" id="SSF47616">
    <property type="entry name" value="GST C-terminal domain-like"/>
    <property type="match status" value="1"/>
</dbReference>
<dbReference type="PROSITE" id="PS50404">
    <property type="entry name" value="GST_NTER"/>
    <property type="match status" value="1"/>
</dbReference>
<dbReference type="InterPro" id="IPR004046">
    <property type="entry name" value="GST_C"/>
</dbReference>
<keyword evidence="3" id="KW-0808">Transferase</keyword>
<dbReference type="Gene3D" id="3.40.30.10">
    <property type="entry name" value="Glutaredoxin"/>
    <property type="match status" value="1"/>
</dbReference>
<dbReference type="PANTHER" id="PTHR44051">
    <property type="entry name" value="GLUTATHIONE S-TRANSFERASE-RELATED"/>
    <property type="match status" value="1"/>
</dbReference>
<dbReference type="InterPro" id="IPR036249">
    <property type="entry name" value="Thioredoxin-like_sf"/>
</dbReference>
<dbReference type="PROSITE" id="PS50405">
    <property type="entry name" value="GST_CTER"/>
    <property type="match status" value="1"/>
</dbReference>
<name>A0A2N9VSX9_9HYPH</name>
<dbReference type="Pfam" id="PF13409">
    <property type="entry name" value="GST_N_2"/>
    <property type="match status" value="1"/>
</dbReference>
<gene>
    <name evidence="3" type="ORF">B5P45_24425</name>
</gene>
<dbReference type="InterPro" id="IPR036282">
    <property type="entry name" value="Glutathione-S-Trfase_C_sf"/>
</dbReference>
<dbReference type="InterPro" id="IPR010987">
    <property type="entry name" value="Glutathione-S-Trfase_C-like"/>
</dbReference>
<dbReference type="EMBL" id="MZMT01000053">
    <property type="protein sequence ID" value="PIO42597.1"/>
    <property type="molecule type" value="Genomic_DNA"/>
</dbReference>
<dbReference type="CDD" id="cd03057">
    <property type="entry name" value="GST_N_Beta"/>
    <property type="match status" value="1"/>
</dbReference>
<dbReference type="SUPFAM" id="SSF52833">
    <property type="entry name" value="Thioredoxin-like"/>
    <property type="match status" value="1"/>
</dbReference>
<dbReference type="SFLD" id="SFLDG00358">
    <property type="entry name" value="Main_(cytGST)"/>
    <property type="match status" value="1"/>
</dbReference>
<feature type="domain" description="GST C-terminal" evidence="2">
    <location>
        <begin position="88"/>
        <end position="216"/>
    </location>
</feature>